<gene>
    <name evidence="2" type="ORF">FVE85_2879</name>
</gene>
<accession>A0A5J4YTX7</accession>
<name>A0A5J4YTX7_PORPP</name>
<feature type="domain" description="ELMO" evidence="1">
    <location>
        <begin position="26"/>
        <end position="158"/>
    </location>
</feature>
<evidence type="ECO:0000259" key="1">
    <source>
        <dbReference type="PROSITE" id="PS51335"/>
    </source>
</evidence>
<dbReference type="PROSITE" id="PS51335">
    <property type="entry name" value="ELMO"/>
    <property type="match status" value="1"/>
</dbReference>
<dbReference type="EMBL" id="VRMN01000004">
    <property type="protein sequence ID" value="KAA8494638.1"/>
    <property type="molecule type" value="Genomic_DNA"/>
</dbReference>
<comment type="caution">
    <text evidence="2">The sequence shown here is derived from an EMBL/GenBank/DDBJ whole genome shotgun (WGS) entry which is preliminary data.</text>
</comment>
<reference evidence="3" key="1">
    <citation type="journal article" date="2019" name="Nat. Commun.">
        <title>Expansion of phycobilisome linker gene families in mesophilic red algae.</title>
        <authorList>
            <person name="Lee J."/>
            <person name="Kim D."/>
            <person name="Bhattacharya D."/>
            <person name="Yoon H.S."/>
        </authorList>
    </citation>
    <scope>NUCLEOTIDE SEQUENCE [LARGE SCALE GENOMIC DNA]</scope>
    <source>
        <strain evidence="3">CCMP 1328</strain>
    </source>
</reference>
<evidence type="ECO:0000313" key="3">
    <source>
        <dbReference type="Proteomes" id="UP000324585"/>
    </source>
</evidence>
<protein>
    <submittedName>
        <fullName evidence="2">ELMO domain-containing protein 1</fullName>
    </submittedName>
</protein>
<dbReference type="AlphaFoldDB" id="A0A5J4YTX7"/>
<keyword evidence="3" id="KW-1185">Reference proteome</keyword>
<dbReference type="Pfam" id="PF04727">
    <property type="entry name" value="ELMO_CED12"/>
    <property type="match status" value="1"/>
</dbReference>
<dbReference type="Proteomes" id="UP000324585">
    <property type="component" value="Unassembled WGS sequence"/>
</dbReference>
<sequence>MVQKLAHTTRHLQRLAKHPFESVHAGLEHSVGQVWSLLVHGQEWYNGWLSLAWSRIGFHGKHPATTSHGAGLLGLLELRYFTELGTSLTQRALMDPEADVSPYPFAYCSIWMAAKLGKAVKRYLLSAIIFESSVENAALGALQELGELRAKFLIDCHS</sequence>
<dbReference type="OrthoDB" id="67155at2759"/>
<dbReference type="InterPro" id="IPR006816">
    <property type="entry name" value="ELMO_dom"/>
</dbReference>
<evidence type="ECO:0000313" key="2">
    <source>
        <dbReference type="EMBL" id="KAA8494638.1"/>
    </source>
</evidence>
<organism evidence="2 3">
    <name type="scientific">Porphyridium purpureum</name>
    <name type="common">Red alga</name>
    <name type="synonym">Porphyridium cruentum</name>
    <dbReference type="NCBI Taxonomy" id="35688"/>
    <lineage>
        <taxon>Eukaryota</taxon>
        <taxon>Rhodophyta</taxon>
        <taxon>Bangiophyceae</taxon>
        <taxon>Porphyridiales</taxon>
        <taxon>Porphyridiaceae</taxon>
        <taxon>Porphyridium</taxon>
    </lineage>
</organism>
<proteinExistence type="predicted"/>